<evidence type="ECO:0000256" key="5">
    <source>
        <dbReference type="ARBA" id="ARBA00023136"/>
    </source>
</evidence>
<dbReference type="Pfam" id="PF03631">
    <property type="entry name" value="Virul_fac_BrkB"/>
    <property type="match status" value="1"/>
</dbReference>
<keyword evidence="4 6" id="KW-1133">Transmembrane helix</keyword>
<dbReference type="Proteomes" id="UP001526430">
    <property type="component" value="Unassembled WGS sequence"/>
</dbReference>
<feature type="transmembrane region" description="Helical" evidence="6">
    <location>
        <begin position="252"/>
        <end position="270"/>
    </location>
</feature>
<organism evidence="7 8">
    <name type="scientific">Sabulicella glaciei</name>
    <dbReference type="NCBI Taxonomy" id="2984948"/>
    <lineage>
        <taxon>Bacteria</taxon>
        <taxon>Pseudomonadati</taxon>
        <taxon>Pseudomonadota</taxon>
        <taxon>Alphaproteobacteria</taxon>
        <taxon>Acetobacterales</taxon>
        <taxon>Acetobacteraceae</taxon>
        <taxon>Sabulicella</taxon>
    </lineage>
</organism>
<dbReference type="RefSeq" id="WP_301589652.1">
    <property type="nucleotide sequence ID" value="NZ_JAPFQI010000004.1"/>
</dbReference>
<feature type="transmembrane region" description="Helical" evidence="6">
    <location>
        <begin position="107"/>
        <end position="129"/>
    </location>
</feature>
<dbReference type="PIRSF" id="PIRSF035875">
    <property type="entry name" value="RNase_BN"/>
    <property type="match status" value="1"/>
</dbReference>
<sequence length="307" mass="32038">MGTMVKEAQRTAMLLTRIWALAKATVEGFIEDEAMTRGAAIACYTLFSIAPLLVVAVAIASTIFAETAVWDAVTAQLHALVGEEGAAAVQGMVRGVDSGGRGGGLPALLSLGLLLLTASGVFAEIQAALNVIWKAAPNAVSISYLVRARLLSIGLVAATGFLLLVSLLASAAVAAVEAWARGRLPGLSLPLQWLGFAISFALTTALFAAIYKILPDRRLQWRDVIAGAVATAFLFTLGKTLIGWYIGGSGLARSYGAAGALVVVLLWVYYSAQIFLLGAELTRAWAGLEGSQRQDPVEPARAPGNRA</sequence>
<dbReference type="InterPro" id="IPR017039">
    <property type="entry name" value="Virul_fac_BrkB"/>
</dbReference>
<keyword evidence="3 6" id="KW-0812">Transmembrane</keyword>
<proteinExistence type="predicted"/>
<protein>
    <submittedName>
        <fullName evidence="7">YihY/virulence factor BrkB family protein</fullName>
    </submittedName>
</protein>
<dbReference type="NCBIfam" id="TIGR00765">
    <property type="entry name" value="yihY_not_rbn"/>
    <property type="match status" value="1"/>
</dbReference>
<evidence type="ECO:0000256" key="2">
    <source>
        <dbReference type="ARBA" id="ARBA00022475"/>
    </source>
</evidence>
<dbReference type="PANTHER" id="PTHR30213:SF1">
    <property type="entry name" value="INNER MEMBRANE PROTEIN YHJD"/>
    <property type="match status" value="1"/>
</dbReference>
<feature type="transmembrane region" description="Helical" evidence="6">
    <location>
        <begin position="150"/>
        <end position="173"/>
    </location>
</feature>
<keyword evidence="5 6" id="KW-0472">Membrane</keyword>
<feature type="transmembrane region" description="Helical" evidence="6">
    <location>
        <begin position="226"/>
        <end position="246"/>
    </location>
</feature>
<evidence type="ECO:0000313" key="7">
    <source>
        <dbReference type="EMBL" id="MCW8085717.1"/>
    </source>
</evidence>
<feature type="transmembrane region" description="Helical" evidence="6">
    <location>
        <begin position="193"/>
        <end position="214"/>
    </location>
</feature>
<evidence type="ECO:0000256" key="4">
    <source>
        <dbReference type="ARBA" id="ARBA00022989"/>
    </source>
</evidence>
<evidence type="ECO:0000256" key="3">
    <source>
        <dbReference type="ARBA" id="ARBA00022692"/>
    </source>
</evidence>
<dbReference type="EMBL" id="JAPFQI010000004">
    <property type="protein sequence ID" value="MCW8085717.1"/>
    <property type="molecule type" value="Genomic_DNA"/>
</dbReference>
<name>A0ABT3NU78_9PROT</name>
<dbReference type="PANTHER" id="PTHR30213">
    <property type="entry name" value="INNER MEMBRANE PROTEIN YHJD"/>
    <property type="match status" value="1"/>
</dbReference>
<keyword evidence="2" id="KW-1003">Cell membrane</keyword>
<comment type="subcellular location">
    <subcellularLocation>
        <location evidence="1">Cell membrane</location>
        <topology evidence="1">Multi-pass membrane protein</topology>
    </subcellularLocation>
</comment>
<comment type="caution">
    <text evidence="7">The sequence shown here is derived from an EMBL/GenBank/DDBJ whole genome shotgun (WGS) entry which is preliminary data.</text>
</comment>
<evidence type="ECO:0000256" key="1">
    <source>
        <dbReference type="ARBA" id="ARBA00004651"/>
    </source>
</evidence>
<feature type="transmembrane region" description="Helical" evidence="6">
    <location>
        <begin position="41"/>
        <end position="64"/>
    </location>
</feature>
<keyword evidence="8" id="KW-1185">Reference proteome</keyword>
<reference evidence="7 8" key="1">
    <citation type="submission" date="2022-10" db="EMBL/GenBank/DDBJ databases">
        <title>Roseococcus glaciei nov., sp. nov., isolated from glacier.</title>
        <authorList>
            <person name="Liu Q."/>
            <person name="Xin Y.-H."/>
        </authorList>
    </citation>
    <scope>NUCLEOTIDE SEQUENCE [LARGE SCALE GENOMIC DNA]</scope>
    <source>
        <strain evidence="7 8">MDT2-1-1</strain>
    </source>
</reference>
<evidence type="ECO:0000313" key="8">
    <source>
        <dbReference type="Proteomes" id="UP001526430"/>
    </source>
</evidence>
<gene>
    <name evidence="7" type="ORF">OF850_08775</name>
</gene>
<accession>A0ABT3NU78</accession>
<evidence type="ECO:0000256" key="6">
    <source>
        <dbReference type="SAM" id="Phobius"/>
    </source>
</evidence>